<feature type="region of interest" description="Disordered" evidence="1">
    <location>
        <begin position="239"/>
        <end position="350"/>
    </location>
</feature>
<accession>A0ABT7IH78</accession>
<evidence type="ECO:0000313" key="3">
    <source>
        <dbReference type="Proteomes" id="UP001227964"/>
    </source>
</evidence>
<evidence type="ECO:0000313" key="2">
    <source>
        <dbReference type="EMBL" id="MDL0433537.1"/>
    </source>
</evidence>
<dbReference type="Proteomes" id="UP001227964">
    <property type="component" value="Unassembled WGS sequence"/>
</dbReference>
<evidence type="ECO:0000256" key="1">
    <source>
        <dbReference type="SAM" id="MobiDB-lite"/>
    </source>
</evidence>
<proteinExistence type="predicted"/>
<keyword evidence="3" id="KW-1185">Reference proteome</keyword>
<name>A0ABT7IH78_9GAMM</name>
<comment type="caution">
    <text evidence="2">The sequence shown here is derived from an EMBL/GenBank/DDBJ whole genome shotgun (WGS) entry which is preliminary data.</text>
</comment>
<gene>
    <name evidence="2" type="ORF">QPM17_20540</name>
</gene>
<dbReference type="RefSeq" id="WP_285393424.1">
    <property type="nucleotide sequence ID" value="NZ_JASSVS010000014.1"/>
</dbReference>
<organism evidence="2 3">
    <name type="scientific">Marinobacter azerbaijanicus</name>
    <dbReference type="NCBI Taxonomy" id="3050455"/>
    <lineage>
        <taxon>Bacteria</taxon>
        <taxon>Pseudomonadati</taxon>
        <taxon>Pseudomonadota</taxon>
        <taxon>Gammaproteobacteria</taxon>
        <taxon>Pseudomonadales</taxon>
        <taxon>Marinobacteraceae</taxon>
        <taxon>Marinobacter</taxon>
    </lineage>
</organism>
<protein>
    <submittedName>
        <fullName evidence="2">Uncharacterized protein</fullName>
    </submittedName>
</protein>
<reference evidence="2 3" key="1">
    <citation type="submission" date="2023-06" db="EMBL/GenBank/DDBJ databases">
        <title>Marinobacter azerbaijanicus a moderately halophilic, isolated from Urmia Lake in Azerbaijan region of Iran.</title>
        <authorList>
            <person name="Sanchez-Porro C."/>
            <person name="Aghdam E.M."/>
            <person name="Saheb S.M."/>
            <person name="Tarhriz V."/>
            <person name="Kazemi E."/>
            <person name="Ammozegar M.A."/>
            <person name="Ventosa A."/>
            <person name="Hejazi M.S."/>
        </authorList>
    </citation>
    <scope>NUCLEOTIDE SEQUENCE [LARGE SCALE GENOMIC DNA]</scope>
    <source>
        <strain evidence="2 3">TBZ242</strain>
    </source>
</reference>
<sequence length="510" mass="55660">MLQQTDTTRIHRLTVRGPSGTRQRLLPQLESSHWPAPADGSWVLVRRVAASAGKSRLASELLEKARQQIDSGDPSEVVRFPSLAALVAALVTDISRGVASQHWYWQRWSRLWPLPAGDAIQQLMQEHPRQLVPICHILASEGNLIDVWRCLSADNGAAVMSALCYELGLAQHTLDPAPAATITDRPGMVISFDQSHSWQPIFASLPDTDARSRLAALIVATDSAALALRAAPARTLATVQQRMAQTRRDRAATSTSTPDTPPQPDAGRFEESAPQTGLGTGHSQVTGRGNESLPQAASDSGALHTGPGSPKTVERAGPGTVHRSASPEPVETAAVDPYPPGQEANSRSGRLRTNMGGVLYLLNVLNRPPIQAIMEQAWQLLPNGWAWLYRLARELDLDPDDALCDFLAQRLGLESVAELESLPQLPERQTLVSLAAQWFSHAELWTPTLIRVPAELVHTPGHLDMYMDNSQVRLELRLAGLDLNPGWLPWLGTVVTFHFDHFPHLQGTTS</sequence>
<dbReference type="EMBL" id="JASSVS010000014">
    <property type="protein sequence ID" value="MDL0433537.1"/>
    <property type="molecule type" value="Genomic_DNA"/>
</dbReference>
<feature type="compositionally biased region" description="Polar residues" evidence="1">
    <location>
        <begin position="273"/>
        <end position="298"/>
    </location>
</feature>